<name>A0A0T6B2R0_9SCAR</name>
<dbReference type="InterPro" id="IPR032710">
    <property type="entry name" value="NTF2-like_dom_sf"/>
</dbReference>
<evidence type="ECO:0000256" key="4">
    <source>
        <dbReference type="ARBA" id="ARBA00023242"/>
    </source>
</evidence>
<sequence length="267" mass="29658">MHTEKNAVLTVTGVFRESSNSLLESDRLMGFCRTFVLFARSYGEYSIVNDMLNVTNATSAQALRAFKNPKTPRTLYINIPEPQNEKEESELVETLTVITGMKLELSRKCLEECKFIFKDALNLFIDLFKQDKIPKSAFLSEEGMREFNNRAKHAAQISNAGGLATPKGSLKSKAVPVKSPIETIQPVAKQRTIQSTLNNVKPFNQQGSAGSFARNVSMQNQFQSRPLSPDNVWDTFALNSGNSPNDKGADVIEINSSPEDGKVILYL</sequence>
<comment type="caution">
    <text evidence="7">The sequence shown here is derived from an EMBL/GenBank/DDBJ whole genome shotgun (WGS) entry which is preliminary data.</text>
</comment>
<dbReference type="GO" id="GO:0005634">
    <property type="term" value="C:nucleus"/>
    <property type="evidence" value="ECO:0007669"/>
    <property type="project" value="UniProtKB-SubCell"/>
</dbReference>
<comment type="subcellular location">
    <subcellularLocation>
        <location evidence="1">Nucleus</location>
    </subcellularLocation>
</comment>
<dbReference type="PROSITE" id="PS51281">
    <property type="entry name" value="TAP_C"/>
    <property type="match status" value="1"/>
</dbReference>
<dbReference type="PANTHER" id="PTHR10662:SF22">
    <property type="entry name" value="NUCLEAR RNA EXPORT FACTOR 1"/>
    <property type="match status" value="1"/>
</dbReference>
<dbReference type="SUPFAM" id="SSF54427">
    <property type="entry name" value="NTF2-like"/>
    <property type="match status" value="1"/>
</dbReference>
<evidence type="ECO:0000259" key="5">
    <source>
        <dbReference type="PROSITE" id="PS50177"/>
    </source>
</evidence>
<proteinExistence type="predicted"/>
<dbReference type="Gene3D" id="1.10.8.10">
    <property type="entry name" value="DNA helicase RuvA subunit, C-terminal domain"/>
    <property type="match status" value="1"/>
</dbReference>
<evidence type="ECO:0000313" key="8">
    <source>
        <dbReference type="Proteomes" id="UP000051574"/>
    </source>
</evidence>
<dbReference type="GO" id="GO:0003723">
    <property type="term" value="F:RNA binding"/>
    <property type="evidence" value="ECO:0007669"/>
    <property type="project" value="TreeGrafter"/>
</dbReference>
<dbReference type="Proteomes" id="UP000051574">
    <property type="component" value="Unassembled WGS sequence"/>
</dbReference>
<dbReference type="GO" id="GO:0016973">
    <property type="term" value="P:poly(A)+ mRNA export from nucleus"/>
    <property type="evidence" value="ECO:0007669"/>
    <property type="project" value="TreeGrafter"/>
</dbReference>
<dbReference type="InterPro" id="IPR002075">
    <property type="entry name" value="NTF2_dom"/>
</dbReference>
<dbReference type="InterPro" id="IPR009060">
    <property type="entry name" value="UBA-like_sf"/>
</dbReference>
<evidence type="ECO:0000259" key="6">
    <source>
        <dbReference type="PROSITE" id="PS51281"/>
    </source>
</evidence>
<dbReference type="Pfam" id="PF22602">
    <property type="entry name" value="NXF_NTF2"/>
    <property type="match status" value="1"/>
</dbReference>
<dbReference type="SUPFAM" id="SSF46934">
    <property type="entry name" value="UBA-like"/>
    <property type="match status" value="1"/>
</dbReference>
<protein>
    <submittedName>
        <fullName evidence="7">Uncharacterized protein</fullName>
    </submittedName>
</protein>
<evidence type="ECO:0000256" key="3">
    <source>
        <dbReference type="ARBA" id="ARBA00022737"/>
    </source>
</evidence>
<dbReference type="OrthoDB" id="25872at2759"/>
<dbReference type="PROSITE" id="PS50177">
    <property type="entry name" value="NTF2_DOMAIN"/>
    <property type="match status" value="1"/>
</dbReference>
<accession>A0A0T6B2R0</accession>
<dbReference type="InterPro" id="IPR030217">
    <property type="entry name" value="NXF_fam"/>
</dbReference>
<dbReference type="Pfam" id="PF03943">
    <property type="entry name" value="TAP_C"/>
    <property type="match status" value="1"/>
</dbReference>
<keyword evidence="4" id="KW-0539">Nucleus</keyword>
<reference evidence="7 8" key="1">
    <citation type="submission" date="2015-09" db="EMBL/GenBank/DDBJ databases">
        <title>Draft genome of the scarab beetle Oryctes borbonicus.</title>
        <authorList>
            <person name="Meyer J.M."/>
            <person name="Markov G.V."/>
            <person name="Baskaran P."/>
            <person name="Herrmann M."/>
            <person name="Sommer R.J."/>
            <person name="Roedelsperger C."/>
        </authorList>
    </citation>
    <scope>NUCLEOTIDE SEQUENCE [LARGE SCALE GENOMIC DNA]</scope>
    <source>
        <strain evidence="7">OB123</strain>
        <tissue evidence="7">Whole animal</tissue>
    </source>
</reference>
<evidence type="ECO:0000313" key="7">
    <source>
        <dbReference type="EMBL" id="KRT81640.1"/>
    </source>
</evidence>
<organism evidence="7 8">
    <name type="scientific">Oryctes borbonicus</name>
    <dbReference type="NCBI Taxonomy" id="1629725"/>
    <lineage>
        <taxon>Eukaryota</taxon>
        <taxon>Metazoa</taxon>
        <taxon>Ecdysozoa</taxon>
        <taxon>Arthropoda</taxon>
        <taxon>Hexapoda</taxon>
        <taxon>Insecta</taxon>
        <taxon>Pterygota</taxon>
        <taxon>Neoptera</taxon>
        <taxon>Endopterygota</taxon>
        <taxon>Coleoptera</taxon>
        <taxon>Polyphaga</taxon>
        <taxon>Scarabaeiformia</taxon>
        <taxon>Scarabaeidae</taxon>
        <taxon>Dynastinae</taxon>
        <taxon>Oryctes</taxon>
    </lineage>
</organism>
<dbReference type="AlphaFoldDB" id="A0A0T6B2R0"/>
<dbReference type="PANTHER" id="PTHR10662">
    <property type="entry name" value="NUCLEAR RNA EXPORT FACTOR"/>
    <property type="match status" value="1"/>
</dbReference>
<dbReference type="Gene3D" id="3.10.450.50">
    <property type="match status" value="1"/>
</dbReference>
<evidence type="ECO:0000256" key="2">
    <source>
        <dbReference type="ARBA" id="ARBA00022614"/>
    </source>
</evidence>
<keyword evidence="2" id="KW-0433">Leucine-rich repeat</keyword>
<keyword evidence="8" id="KW-1185">Reference proteome</keyword>
<keyword evidence="3" id="KW-0677">Repeat</keyword>
<dbReference type="SMART" id="SM00804">
    <property type="entry name" value="TAP_C"/>
    <property type="match status" value="1"/>
</dbReference>
<evidence type="ECO:0000256" key="1">
    <source>
        <dbReference type="ARBA" id="ARBA00004123"/>
    </source>
</evidence>
<dbReference type="EMBL" id="LJIG01016092">
    <property type="protein sequence ID" value="KRT81640.1"/>
    <property type="molecule type" value="Genomic_DNA"/>
</dbReference>
<feature type="domain" description="NTF2" evidence="5">
    <location>
        <begin position="1"/>
        <end position="54"/>
    </location>
</feature>
<dbReference type="InterPro" id="IPR018222">
    <property type="entry name" value="Nuclear_transport_factor_2_euk"/>
</dbReference>
<gene>
    <name evidence="7" type="ORF">AMK59_6316</name>
</gene>
<dbReference type="InterPro" id="IPR005637">
    <property type="entry name" value="TAP_C_dom"/>
</dbReference>
<feature type="domain" description="TAP-C" evidence="6">
    <location>
        <begin position="86"/>
        <end position="141"/>
    </location>
</feature>